<dbReference type="RefSeq" id="WP_305906768.1">
    <property type="nucleotide sequence ID" value="NZ_CP157743.1"/>
</dbReference>
<keyword evidence="1 6" id="KW-0597">Phosphoprotein</keyword>
<dbReference type="Pfam" id="PF00196">
    <property type="entry name" value="GerE"/>
    <property type="match status" value="1"/>
</dbReference>
<dbReference type="EMBL" id="CP157743">
    <property type="protein sequence ID" value="XBS20454.1"/>
    <property type="molecule type" value="Genomic_DNA"/>
</dbReference>
<keyword evidence="5" id="KW-0804">Transcription</keyword>
<dbReference type="PANTHER" id="PTHR43214:SF3">
    <property type="entry name" value="RESPONSE REGULATOR UVRY"/>
    <property type="match status" value="1"/>
</dbReference>
<keyword evidence="10" id="KW-1185">Reference proteome</keyword>
<dbReference type="InterPro" id="IPR039420">
    <property type="entry name" value="WalR-like"/>
</dbReference>
<organism evidence="9 10">
    <name type="scientific">Methylomarinum roseum</name>
    <dbReference type="NCBI Taxonomy" id="3067653"/>
    <lineage>
        <taxon>Bacteria</taxon>
        <taxon>Pseudomonadati</taxon>
        <taxon>Pseudomonadota</taxon>
        <taxon>Gammaproteobacteria</taxon>
        <taxon>Methylococcales</taxon>
        <taxon>Methylococcaceae</taxon>
        <taxon>Methylomarinum</taxon>
    </lineage>
</organism>
<dbReference type="InterPro" id="IPR011006">
    <property type="entry name" value="CheY-like_superfamily"/>
</dbReference>
<gene>
    <name evidence="9" type="ORF">Q9L42_019225</name>
</gene>
<evidence type="ECO:0000256" key="5">
    <source>
        <dbReference type="ARBA" id="ARBA00023163"/>
    </source>
</evidence>
<dbReference type="PANTHER" id="PTHR43214">
    <property type="entry name" value="TWO-COMPONENT RESPONSE REGULATOR"/>
    <property type="match status" value="1"/>
</dbReference>
<dbReference type="SUPFAM" id="SSF46894">
    <property type="entry name" value="C-terminal effector domain of the bipartite response regulators"/>
    <property type="match status" value="1"/>
</dbReference>
<protein>
    <submittedName>
        <fullName evidence="9">Response regulator</fullName>
    </submittedName>
</protein>
<evidence type="ECO:0000259" key="7">
    <source>
        <dbReference type="PROSITE" id="PS50043"/>
    </source>
</evidence>
<evidence type="ECO:0000256" key="2">
    <source>
        <dbReference type="ARBA" id="ARBA00023012"/>
    </source>
</evidence>
<evidence type="ECO:0000256" key="1">
    <source>
        <dbReference type="ARBA" id="ARBA00022553"/>
    </source>
</evidence>
<dbReference type="InterPro" id="IPR000792">
    <property type="entry name" value="Tscrpt_reg_LuxR_C"/>
</dbReference>
<dbReference type="Gene3D" id="3.40.50.2300">
    <property type="match status" value="1"/>
</dbReference>
<evidence type="ECO:0000313" key="10">
    <source>
        <dbReference type="Proteomes" id="UP001225378"/>
    </source>
</evidence>
<keyword evidence="3" id="KW-0805">Transcription regulation</keyword>
<evidence type="ECO:0000256" key="3">
    <source>
        <dbReference type="ARBA" id="ARBA00023015"/>
    </source>
</evidence>
<feature type="domain" description="Response regulatory" evidence="8">
    <location>
        <begin position="3"/>
        <end position="119"/>
    </location>
</feature>
<dbReference type="SMART" id="SM00421">
    <property type="entry name" value="HTH_LUXR"/>
    <property type="match status" value="1"/>
</dbReference>
<dbReference type="PRINTS" id="PR00038">
    <property type="entry name" value="HTHLUXR"/>
</dbReference>
<dbReference type="InterPro" id="IPR016032">
    <property type="entry name" value="Sig_transdc_resp-reg_C-effctor"/>
</dbReference>
<evidence type="ECO:0000259" key="8">
    <source>
        <dbReference type="PROSITE" id="PS50110"/>
    </source>
</evidence>
<dbReference type="CDD" id="cd06170">
    <property type="entry name" value="LuxR_C_like"/>
    <property type="match status" value="1"/>
</dbReference>
<dbReference type="SMART" id="SM00448">
    <property type="entry name" value="REC"/>
    <property type="match status" value="1"/>
</dbReference>
<evidence type="ECO:0000256" key="4">
    <source>
        <dbReference type="ARBA" id="ARBA00023125"/>
    </source>
</evidence>
<dbReference type="GO" id="GO:0006355">
    <property type="term" value="P:regulation of DNA-templated transcription"/>
    <property type="evidence" value="ECO:0007669"/>
    <property type="project" value="InterPro"/>
</dbReference>
<dbReference type="Proteomes" id="UP001225378">
    <property type="component" value="Chromosome"/>
</dbReference>
<feature type="modified residue" description="4-aspartylphosphate" evidence="6">
    <location>
        <position position="54"/>
    </location>
</feature>
<dbReference type="InterPro" id="IPR058245">
    <property type="entry name" value="NreC/VraR/RcsB-like_REC"/>
</dbReference>
<dbReference type="SUPFAM" id="SSF52172">
    <property type="entry name" value="CheY-like"/>
    <property type="match status" value="1"/>
</dbReference>
<evidence type="ECO:0000313" key="9">
    <source>
        <dbReference type="EMBL" id="XBS20454.1"/>
    </source>
</evidence>
<dbReference type="GO" id="GO:0000160">
    <property type="term" value="P:phosphorelay signal transduction system"/>
    <property type="evidence" value="ECO:0007669"/>
    <property type="project" value="UniProtKB-KW"/>
</dbReference>
<dbReference type="KEGG" id="mech:Q9L42_019225"/>
<proteinExistence type="predicted"/>
<keyword evidence="2" id="KW-0902">Two-component regulatory system</keyword>
<name>A0AAU7NU20_9GAMM</name>
<feature type="domain" description="HTH luxR-type" evidence="7">
    <location>
        <begin position="142"/>
        <end position="207"/>
    </location>
</feature>
<dbReference type="PROSITE" id="PS50043">
    <property type="entry name" value="HTH_LUXR_2"/>
    <property type="match status" value="1"/>
</dbReference>
<dbReference type="PROSITE" id="PS50110">
    <property type="entry name" value="RESPONSE_REGULATORY"/>
    <property type="match status" value="1"/>
</dbReference>
<reference evidence="9 10" key="1">
    <citation type="journal article" date="2024" name="Microbiology">
        <title>Methylomarinum rosea sp. nov., a novel halophilic methanotrophic bacterium from the hypersaline Lake Elton.</title>
        <authorList>
            <person name="Suleimanov R.Z."/>
            <person name="Oshkin I.Y."/>
            <person name="Danilova O.V."/>
            <person name="Suzina N.E."/>
            <person name="Dedysh S.N."/>
        </authorList>
    </citation>
    <scope>NUCLEOTIDE SEQUENCE [LARGE SCALE GENOMIC DNA]</scope>
    <source>
        <strain evidence="9 10">Ch1-1</strain>
    </source>
</reference>
<dbReference type="Pfam" id="PF00072">
    <property type="entry name" value="Response_reg"/>
    <property type="match status" value="1"/>
</dbReference>
<accession>A0AAU7NU20</accession>
<evidence type="ECO:0000256" key="6">
    <source>
        <dbReference type="PROSITE-ProRule" id="PRU00169"/>
    </source>
</evidence>
<dbReference type="GO" id="GO:0003677">
    <property type="term" value="F:DNA binding"/>
    <property type="evidence" value="ECO:0007669"/>
    <property type="project" value="UniProtKB-KW"/>
</dbReference>
<keyword evidence="4" id="KW-0238">DNA-binding</keyword>
<dbReference type="InterPro" id="IPR001789">
    <property type="entry name" value="Sig_transdc_resp-reg_receiver"/>
</dbReference>
<dbReference type="CDD" id="cd17535">
    <property type="entry name" value="REC_NarL-like"/>
    <property type="match status" value="1"/>
</dbReference>
<dbReference type="AlphaFoldDB" id="A0AAU7NU20"/>
<sequence>MIKVLLVDDHELVRTGVEALLNAVDSIEVVDVCSTGEEALELLEKHDPDIIMLDINMPGIGGVETCRRILQSNPEAKVIVLSVCNNGPVPQRLLKMGAMGFISKGSPVDEMVNAIHTVMSGQRYLCSEVANNLAFQGLQDEGSSPFGKLSQRESQVVNLILQGKSIQEMSDILVISDKTVNTYRYRLYEKLKVKNDVELTRLAVKFNLLENSVSGY</sequence>